<dbReference type="AlphaFoldDB" id="A0A7C8MCC8"/>
<proteinExistence type="predicted"/>
<gene>
    <name evidence="1" type="ORF">BDV95DRAFT_305692</name>
</gene>
<protein>
    <submittedName>
        <fullName evidence="1">Uncharacterized protein</fullName>
    </submittedName>
</protein>
<comment type="caution">
    <text evidence="1">The sequence shown here is derived from an EMBL/GenBank/DDBJ whole genome shotgun (WGS) entry which is preliminary data.</text>
</comment>
<evidence type="ECO:0000313" key="1">
    <source>
        <dbReference type="EMBL" id="KAF2874998.1"/>
    </source>
</evidence>
<evidence type="ECO:0000313" key="2">
    <source>
        <dbReference type="Proteomes" id="UP000481861"/>
    </source>
</evidence>
<sequence length="405" mass="45947">MSPQSNRTRPCSTPSKPIVTCLSSLAQEIVDMIPQHLSERADLLNLARTHSCFRKCTQAQIFRDVTFELLSEGHRREAMERLANFLQDQPALRRRVKTMELRFGLGFHSDVLEFKNLLDEMLPRLDELTITISHLGQRPPFRPLERRAQRLAERLGCLLAQLEPTRKVVVQITRSYDPQGWQSSFFPAHIILDILQQPNRRVEHLAVTDQFRYPHAYDYPSGIAFSPAERTHNLTTLDLGGVPLRMATIKLLLTTATHLTTLSIAIAQTSSPSYWFLPPIPLHFISEDSILICPQDLADALDPVKNTLQWLRVCNAGKWLRTNTQGDFKSLVALTRLEVAASRYQDVVSLVRPGCEVVARHHPVQSDSDLQSGGNWRRSEVYPQTPNTRICLAGIDIAPALFMHL</sequence>
<reference evidence="1 2" key="1">
    <citation type="submission" date="2020-01" db="EMBL/GenBank/DDBJ databases">
        <authorList>
            <consortium name="DOE Joint Genome Institute"/>
            <person name="Haridas S."/>
            <person name="Albert R."/>
            <person name="Binder M."/>
            <person name="Bloem J."/>
            <person name="Labutti K."/>
            <person name="Salamov A."/>
            <person name="Andreopoulos B."/>
            <person name="Baker S.E."/>
            <person name="Barry K."/>
            <person name="Bills G."/>
            <person name="Bluhm B.H."/>
            <person name="Cannon C."/>
            <person name="Castanera R."/>
            <person name="Culley D.E."/>
            <person name="Daum C."/>
            <person name="Ezra D."/>
            <person name="Gonzalez J.B."/>
            <person name="Henrissat B."/>
            <person name="Kuo A."/>
            <person name="Liang C."/>
            <person name="Lipzen A."/>
            <person name="Lutzoni F."/>
            <person name="Magnuson J."/>
            <person name="Mondo S."/>
            <person name="Nolan M."/>
            <person name="Ohm R."/>
            <person name="Pangilinan J."/>
            <person name="Park H.-J.H."/>
            <person name="Ramirez L."/>
            <person name="Alfaro M."/>
            <person name="Sun H."/>
            <person name="Tritt A."/>
            <person name="Yoshinaga Y."/>
            <person name="Zwiers L.-H.L."/>
            <person name="Turgeon B.G."/>
            <person name="Goodwin S.B."/>
            <person name="Spatafora J.W."/>
            <person name="Crous P.W."/>
            <person name="Grigoriev I.V."/>
        </authorList>
    </citation>
    <scope>NUCLEOTIDE SEQUENCE [LARGE SCALE GENOMIC DNA]</scope>
    <source>
        <strain evidence="1 2">CBS 611.86</strain>
    </source>
</reference>
<organism evidence="1 2">
    <name type="scientific">Massariosphaeria phaeospora</name>
    <dbReference type="NCBI Taxonomy" id="100035"/>
    <lineage>
        <taxon>Eukaryota</taxon>
        <taxon>Fungi</taxon>
        <taxon>Dikarya</taxon>
        <taxon>Ascomycota</taxon>
        <taxon>Pezizomycotina</taxon>
        <taxon>Dothideomycetes</taxon>
        <taxon>Pleosporomycetidae</taxon>
        <taxon>Pleosporales</taxon>
        <taxon>Pleosporales incertae sedis</taxon>
        <taxon>Massariosphaeria</taxon>
    </lineage>
</organism>
<dbReference type="Proteomes" id="UP000481861">
    <property type="component" value="Unassembled WGS sequence"/>
</dbReference>
<keyword evidence="2" id="KW-1185">Reference proteome</keyword>
<accession>A0A7C8MCC8</accession>
<name>A0A7C8MCC8_9PLEO</name>
<dbReference type="EMBL" id="JAADJZ010000005">
    <property type="protein sequence ID" value="KAF2874998.1"/>
    <property type="molecule type" value="Genomic_DNA"/>
</dbReference>